<dbReference type="EMBL" id="KR029587">
    <property type="protein sequence ID" value="AKH46850.1"/>
    <property type="molecule type" value="Genomic_DNA"/>
</dbReference>
<evidence type="ECO:0000313" key="1">
    <source>
        <dbReference type="EMBL" id="AKH46850.1"/>
    </source>
</evidence>
<protein>
    <submittedName>
        <fullName evidence="1">Uncharacterized protein</fullName>
    </submittedName>
</protein>
<proteinExistence type="predicted"/>
<organism evidence="1">
    <name type="scientific">uncultured marine virus</name>
    <dbReference type="NCBI Taxonomy" id="186617"/>
    <lineage>
        <taxon>Viruses</taxon>
        <taxon>environmental samples</taxon>
    </lineage>
</organism>
<reference evidence="1" key="2">
    <citation type="submission" date="2015-03" db="EMBL/GenBank/DDBJ databases">
        <authorList>
            <person name="Chow C.-E.T."/>
            <person name="Winget D.M."/>
            <person name="White R.A.III."/>
            <person name="Hallam S.J."/>
            <person name="Suttle C.A."/>
        </authorList>
    </citation>
    <scope>NUCLEOTIDE SEQUENCE</scope>
    <source>
        <strain evidence="1">Anoxic2_3</strain>
    </source>
</reference>
<sequence length="52" mass="5494">MYVPVLIASLGPLAPHMNSSILGLWVWETTTTSTSAGILAILQSCFAECVSL</sequence>
<name>A0A0F7L4E7_9VIRU</name>
<reference evidence="1" key="1">
    <citation type="journal article" date="2015" name="Front. Microbiol.">
        <title>Combining genomic sequencing methods to explore viral diversity and reveal potential virus-host interactions.</title>
        <authorList>
            <person name="Chow C.E."/>
            <person name="Winget D.M."/>
            <person name="White R.A.III."/>
            <person name="Hallam S.J."/>
            <person name="Suttle C.A."/>
        </authorList>
    </citation>
    <scope>NUCLEOTIDE SEQUENCE</scope>
    <source>
        <strain evidence="1">Anoxic2_3</strain>
    </source>
</reference>
<accession>A0A0F7L4E7</accession>